<dbReference type="Proteomes" id="UP001589693">
    <property type="component" value="Unassembled WGS sequence"/>
</dbReference>
<keyword evidence="5" id="KW-1185">Reference proteome</keyword>
<dbReference type="InterPro" id="IPR020843">
    <property type="entry name" value="ER"/>
</dbReference>
<evidence type="ECO:0000313" key="4">
    <source>
        <dbReference type="EMBL" id="MFB9905445.1"/>
    </source>
</evidence>
<evidence type="ECO:0000256" key="2">
    <source>
        <dbReference type="ARBA" id="ARBA00023002"/>
    </source>
</evidence>
<evidence type="ECO:0000256" key="1">
    <source>
        <dbReference type="ARBA" id="ARBA00022857"/>
    </source>
</evidence>
<dbReference type="PANTHER" id="PTHR48106">
    <property type="entry name" value="QUINONE OXIDOREDUCTASE PIG3-RELATED"/>
    <property type="match status" value="1"/>
</dbReference>
<evidence type="ECO:0000313" key="5">
    <source>
        <dbReference type="Proteomes" id="UP001589693"/>
    </source>
</evidence>
<sequence>MPGGGVAGRVGAVGEAVDRAWVGRQVVAKTASFGGYAERVVVGAEDLVGVPDGLEPRTAAALLHDGPTALELFDNADVKTGDRVLVTAAAGGLGIQLVHAAGATVIGAARGARKLDLAREHGADVVFDGVGGEIGRAALGITRRGGWFSAHGVPSGSFTTVSEEEAKRLGVTVRGIDQVQFSGDKAVRLAERALSEAAAGRLRPVVGQTFPLADAAAAHAAVESRAVLGKTLLLV</sequence>
<accession>A0ABV5ZYI8</accession>
<dbReference type="SUPFAM" id="SSF51735">
    <property type="entry name" value="NAD(P)-binding Rossmann-fold domains"/>
    <property type="match status" value="1"/>
</dbReference>
<proteinExistence type="predicted"/>
<gene>
    <name evidence="4" type="ORF">ACFFQA_16040</name>
</gene>
<protein>
    <submittedName>
        <fullName evidence="4">Zinc-binding dehydrogenase</fullName>
    </submittedName>
</protein>
<dbReference type="InterPro" id="IPR036291">
    <property type="entry name" value="NAD(P)-bd_dom_sf"/>
</dbReference>
<name>A0ABV5ZYI8_9PSEU</name>
<feature type="domain" description="Enoyl reductase (ER)" evidence="3">
    <location>
        <begin position="4"/>
        <end position="233"/>
    </location>
</feature>
<dbReference type="Gene3D" id="3.90.180.10">
    <property type="entry name" value="Medium-chain alcohol dehydrogenases, catalytic domain"/>
    <property type="match status" value="2"/>
</dbReference>
<dbReference type="Pfam" id="PF13602">
    <property type="entry name" value="ADH_zinc_N_2"/>
    <property type="match status" value="1"/>
</dbReference>
<keyword evidence="1" id="KW-0521">NADP</keyword>
<reference evidence="4 5" key="1">
    <citation type="submission" date="2024-09" db="EMBL/GenBank/DDBJ databases">
        <authorList>
            <person name="Sun Q."/>
            <person name="Mori K."/>
        </authorList>
    </citation>
    <scope>NUCLEOTIDE SEQUENCE [LARGE SCALE GENOMIC DNA]</scope>
    <source>
        <strain evidence="4 5">TBRC 7907</strain>
    </source>
</reference>
<dbReference type="InterPro" id="IPR011032">
    <property type="entry name" value="GroES-like_sf"/>
</dbReference>
<dbReference type="PANTHER" id="PTHR48106:SF13">
    <property type="entry name" value="QUINONE OXIDOREDUCTASE-RELATED"/>
    <property type="match status" value="1"/>
</dbReference>
<comment type="caution">
    <text evidence="4">The sequence shown here is derived from an EMBL/GenBank/DDBJ whole genome shotgun (WGS) entry which is preliminary data.</text>
</comment>
<dbReference type="SUPFAM" id="SSF50129">
    <property type="entry name" value="GroES-like"/>
    <property type="match status" value="1"/>
</dbReference>
<dbReference type="RefSeq" id="WP_377852746.1">
    <property type="nucleotide sequence ID" value="NZ_JBHLZU010000012.1"/>
</dbReference>
<dbReference type="SMART" id="SM00829">
    <property type="entry name" value="PKS_ER"/>
    <property type="match status" value="1"/>
</dbReference>
<dbReference type="Gene3D" id="3.40.50.720">
    <property type="entry name" value="NAD(P)-binding Rossmann-like Domain"/>
    <property type="match status" value="2"/>
</dbReference>
<evidence type="ECO:0000259" key="3">
    <source>
        <dbReference type="SMART" id="SM00829"/>
    </source>
</evidence>
<keyword evidence="2" id="KW-0560">Oxidoreductase</keyword>
<dbReference type="EMBL" id="JBHLZU010000012">
    <property type="protein sequence ID" value="MFB9905445.1"/>
    <property type="molecule type" value="Genomic_DNA"/>
</dbReference>
<organism evidence="4 5">
    <name type="scientific">Allokutzneria oryzae</name>
    <dbReference type="NCBI Taxonomy" id="1378989"/>
    <lineage>
        <taxon>Bacteria</taxon>
        <taxon>Bacillati</taxon>
        <taxon>Actinomycetota</taxon>
        <taxon>Actinomycetes</taxon>
        <taxon>Pseudonocardiales</taxon>
        <taxon>Pseudonocardiaceae</taxon>
        <taxon>Allokutzneria</taxon>
    </lineage>
</organism>